<dbReference type="Proteomes" id="UP000002009">
    <property type="component" value="Chromosome 10"/>
</dbReference>
<dbReference type="Pfam" id="PF00935">
    <property type="entry name" value="Ribosomal_L44"/>
    <property type="match status" value="1"/>
</dbReference>
<dbReference type="InterPro" id="IPR053708">
    <property type="entry name" value="Ribosomal_LSU_eL42"/>
</dbReference>
<dbReference type="STRING" id="296587.C1FHI4"/>
<dbReference type="KEGG" id="mis:MICPUN_62094"/>
<dbReference type="PANTHER" id="PTHR10369">
    <property type="entry name" value="60S RIBOSOMAL PROTEIN L36A/L44"/>
    <property type="match status" value="1"/>
</dbReference>
<accession>C1FHI4</accession>
<dbReference type="PROSITE" id="PS01172">
    <property type="entry name" value="RIBOSOMAL_L44E"/>
    <property type="match status" value="1"/>
</dbReference>
<dbReference type="FunFam" id="3.10.450.80:FF:000001">
    <property type="entry name" value="60S ribosomal protein L44"/>
    <property type="match status" value="1"/>
</dbReference>
<gene>
    <name evidence="5" type="ORF">MICPUN_62094</name>
</gene>
<dbReference type="RefSeq" id="XP_002508847.1">
    <property type="nucleotide sequence ID" value="XM_002508801.1"/>
</dbReference>
<evidence type="ECO:0000256" key="3">
    <source>
        <dbReference type="ARBA" id="ARBA00023274"/>
    </source>
</evidence>
<dbReference type="GO" id="GO:1990904">
    <property type="term" value="C:ribonucleoprotein complex"/>
    <property type="evidence" value="ECO:0007669"/>
    <property type="project" value="UniProtKB-KW"/>
</dbReference>
<dbReference type="HAMAP" id="MF_01476">
    <property type="entry name" value="Ribosomal_L44e"/>
    <property type="match status" value="1"/>
</dbReference>
<dbReference type="eggNOG" id="KOG3464">
    <property type="taxonomic scope" value="Eukaryota"/>
</dbReference>
<proteinExistence type="inferred from homology"/>
<dbReference type="OMA" id="CKKHTIH"/>
<dbReference type="SUPFAM" id="SSF57829">
    <property type="entry name" value="Zn-binding ribosomal proteins"/>
    <property type="match status" value="1"/>
</dbReference>
<dbReference type="GO" id="GO:0003735">
    <property type="term" value="F:structural constituent of ribosome"/>
    <property type="evidence" value="ECO:0007669"/>
    <property type="project" value="InterPro"/>
</dbReference>
<dbReference type="AlphaFoldDB" id="C1FHI4"/>
<dbReference type="InterPro" id="IPR011332">
    <property type="entry name" value="Ribosomal_zn-bd"/>
</dbReference>
<comment type="similarity">
    <text evidence="1 4">Belongs to the eukaryotic ribosomal protein eL42 family.</text>
</comment>
<evidence type="ECO:0000313" key="5">
    <source>
        <dbReference type="EMBL" id="ACO70105.1"/>
    </source>
</evidence>
<dbReference type="OrthoDB" id="1875375at2759"/>
<reference evidence="5 6" key="1">
    <citation type="journal article" date="2009" name="Science">
        <title>Green evolution and dynamic adaptations revealed by genomes of the marine picoeukaryotes Micromonas.</title>
        <authorList>
            <person name="Worden A.Z."/>
            <person name="Lee J.H."/>
            <person name="Mock T."/>
            <person name="Rouze P."/>
            <person name="Simmons M.P."/>
            <person name="Aerts A.L."/>
            <person name="Allen A.E."/>
            <person name="Cuvelier M.L."/>
            <person name="Derelle E."/>
            <person name="Everett M.V."/>
            <person name="Foulon E."/>
            <person name="Grimwood J."/>
            <person name="Gundlach H."/>
            <person name="Henrissat B."/>
            <person name="Napoli C."/>
            <person name="McDonald S.M."/>
            <person name="Parker M.S."/>
            <person name="Rombauts S."/>
            <person name="Salamov A."/>
            <person name="Von Dassow P."/>
            <person name="Badger J.H."/>
            <person name="Coutinho P.M."/>
            <person name="Demir E."/>
            <person name="Dubchak I."/>
            <person name="Gentemann C."/>
            <person name="Eikrem W."/>
            <person name="Gready J.E."/>
            <person name="John U."/>
            <person name="Lanier W."/>
            <person name="Lindquist E.A."/>
            <person name="Lucas S."/>
            <person name="Mayer K.F."/>
            <person name="Moreau H."/>
            <person name="Not F."/>
            <person name="Otillar R."/>
            <person name="Panaud O."/>
            <person name="Pangilinan J."/>
            <person name="Paulsen I."/>
            <person name="Piegu B."/>
            <person name="Poliakov A."/>
            <person name="Robbens S."/>
            <person name="Schmutz J."/>
            <person name="Toulza E."/>
            <person name="Wyss T."/>
            <person name="Zelensky A."/>
            <person name="Zhou K."/>
            <person name="Armbrust E.V."/>
            <person name="Bhattacharya D."/>
            <person name="Goodenough U.W."/>
            <person name="Van de Peer Y."/>
            <person name="Grigoriev I.V."/>
        </authorList>
    </citation>
    <scope>NUCLEOTIDE SEQUENCE [LARGE SCALE GENOMIC DNA]</scope>
    <source>
        <strain evidence="6">RCC299 / NOUM17</strain>
    </source>
</reference>
<dbReference type="InParanoid" id="C1FHI4"/>
<dbReference type="GeneID" id="8246847"/>
<protein>
    <submittedName>
        <fullName evidence="5">Ribosomal protein L44</fullName>
    </submittedName>
</protein>
<evidence type="ECO:0000256" key="2">
    <source>
        <dbReference type="ARBA" id="ARBA00022980"/>
    </source>
</evidence>
<dbReference type="GO" id="GO:0005840">
    <property type="term" value="C:ribosome"/>
    <property type="evidence" value="ECO:0007669"/>
    <property type="project" value="UniProtKB-KW"/>
</dbReference>
<keyword evidence="3 4" id="KW-0687">Ribonucleoprotein</keyword>
<keyword evidence="6" id="KW-1185">Reference proteome</keyword>
<dbReference type="GO" id="GO:0006412">
    <property type="term" value="P:translation"/>
    <property type="evidence" value="ECO:0007669"/>
    <property type="project" value="InterPro"/>
</dbReference>
<dbReference type="InterPro" id="IPR000552">
    <property type="entry name" value="Ribosomal_eL44"/>
</dbReference>
<name>C1FHI4_MICCC</name>
<evidence type="ECO:0000313" key="6">
    <source>
        <dbReference type="Proteomes" id="UP000002009"/>
    </source>
</evidence>
<evidence type="ECO:0000256" key="1">
    <source>
        <dbReference type="ARBA" id="ARBA00009364"/>
    </source>
</evidence>
<keyword evidence="2 4" id="KW-0689">Ribosomal protein</keyword>
<dbReference type="EMBL" id="CP001576">
    <property type="protein sequence ID" value="ACO70105.1"/>
    <property type="molecule type" value="Genomic_DNA"/>
</dbReference>
<dbReference type="FunCoup" id="C1FHI4">
    <property type="interactions" value="1420"/>
</dbReference>
<evidence type="ECO:0000256" key="4">
    <source>
        <dbReference type="RuleBase" id="RU000666"/>
    </source>
</evidence>
<sequence>MAASCSVLTSRPALTTVPFPHASQVNIPKAKKSFCKKCKKHAPHKVTQYKTGKASLYAQGKRRYDRKQSGFGGQTKPVFHKKAKTTKKIVLRLQCNTCKAVCMHPIKRCKHFEIGGDKKGKGGLYQ</sequence>
<dbReference type="Gene3D" id="3.10.450.80">
    <property type="match status" value="1"/>
</dbReference>
<organism evidence="5 6">
    <name type="scientific">Micromonas commoda (strain RCC299 / NOUM17 / CCMP2709)</name>
    <name type="common">Picoplanktonic green alga</name>
    <dbReference type="NCBI Taxonomy" id="296587"/>
    <lineage>
        <taxon>Eukaryota</taxon>
        <taxon>Viridiplantae</taxon>
        <taxon>Chlorophyta</taxon>
        <taxon>Mamiellophyceae</taxon>
        <taxon>Mamiellales</taxon>
        <taxon>Mamiellaceae</taxon>
        <taxon>Micromonas</taxon>
    </lineage>
</organism>